<keyword evidence="1" id="KW-0812">Transmembrane</keyword>
<keyword evidence="1" id="KW-1133">Transmembrane helix</keyword>
<dbReference type="Proteomes" id="UP001249851">
    <property type="component" value="Unassembled WGS sequence"/>
</dbReference>
<reference evidence="2" key="1">
    <citation type="journal article" date="2023" name="G3 (Bethesda)">
        <title>Whole genome assembly and annotation of the endangered Caribbean coral Acropora cervicornis.</title>
        <authorList>
            <person name="Selwyn J.D."/>
            <person name="Vollmer S.V."/>
        </authorList>
    </citation>
    <scope>NUCLEOTIDE SEQUENCE</scope>
    <source>
        <strain evidence="2">K2</strain>
    </source>
</reference>
<feature type="transmembrane region" description="Helical" evidence="1">
    <location>
        <begin position="139"/>
        <end position="161"/>
    </location>
</feature>
<dbReference type="EMBL" id="JARQWQ010000014">
    <property type="protein sequence ID" value="KAK2567528.1"/>
    <property type="molecule type" value="Genomic_DNA"/>
</dbReference>
<name>A0AAD9VAN8_ACRCE</name>
<proteinExistence type="predicted"/>
<evidence type="ECO:0000313" key="3">
    <source>
        <dbReference type="Proteomes" id="UP001249851"/>
    </source>
</evidence>
<protein>
    <submittedName>
        <fullName evidence="2">Uncharacterized protein</fullName>
    </submittedName>
</protein>
<comment type="caution">
    <text evidence="2">The sequence shown here is derived from an EMBL/GenBank/DDBJ whole genome shotgun (WGS) entry which is preliminary data.</text>
</comment>
<dbReference type="AlphaFoldDB" id="A0AAD9VAN8"/>
<evidence type="ECO:0000256" key="1">
    <source>
        <dbReference type="SAM" id="Phobius"/>
    </source>
</evidence>
<keyword evidence="3" id="KW-1185">Reference proteome</keyword>
<evidence type="ECO:0000313" key="2">
    <source>
        <dbReference type="EMBL" id="KAK2567528.1"/>
    </source>
</evidence>
<reference evidence="2" key="2">
    <citation type="journal article" date="2023" name="Science">
        <title>Genomic signatures of disease resistance in endangered staghorn corals.</title>
        <authorList>
            <person name="Vollmer S.V."/>
            <person name="Selwyn J.D."/>
            <person name="Despard B.A."/>
            <person name="Roesel C.L."/>
        </authorList>
    </citation>
    <scope>NUCLEOTIDE SEQUENCE</scope>
    <source>
        <strain evidence="2">K2</strain>
    </source>
</reference>
<gene>
    <name evidence="2" type="ORF">P5673_008359</name>
</gene>
<accession>A0AAD9VAN8</accession>
<keyword evidence="1" id="KW-0472">Membrane</keyword>
<organism evidence="2 3">
    <name type="scientific">Acropora cervicornis</name>
    <name type="common">Staghorn coral</name>
    <dbReference type="NCBI Taxonomy" id="6130"/>
    <lineage>
        <taxon>Eukaryota</taxon>
        <taxon>Metazoa</taxon>
        <taxon>Cnidaria</taxon>
        <taxon>Anthozoa</taxon>
        <taxon>Hexacorallia</taxon>
        <taxon>Scleractinia</taxon>
        <taxon>Astrocoeniina</taxon>
        <taxon>Acroporidae</taxon>
        <taxon>Acropora</taxon>
    </lineage>
</organism>
<sequence>MSRKRVSQSNRVPPCSSVKNGTVLTGNISVFGGEAVFNVVYETIWARTCEKTRITANKGEKSKYWLEKSTEKHDFICNPKSSEQFCCRKRKPSRKRYVIFQMRQAAIKQATSGEEFFMRIGISPCSSSSGPLPESLQPLSASFVDATLIALIVVFIGVTFLPKLTIGRAAKKVRFEVFPKLNFSLKFLAYLAG</sequence>